<keyword evidence="3" id="KW-1185">Reference proteome</keyword>
<name>A0A226F500_FOLCA</name>
<accession>A0A226F500</accession>
<organism evidence="2 3">
    <name type="scientific">Folsomia candida</name>
    <name type="common">Springtail</name>
    <dbReference type="NCBI Taxonomy" id="158441"/>
    <lineage>
        <taxon>Eukaryota</taxon>
        <taxon>Metazoa</taxon>
        <taxon>Ecdysozoa</taxon>
        <taxon>Arthropoda</taxon>
        <taxon>Hexapoda</taxon>
        <taxon>Collembola</taxon>
        <taxon>Entomobryomorpha</taxon>
        <taxon>Isotomoidea</taxon>
        <taxon>Isotomidae</taxon>
        <taxon>Proisotominae</taxon>
        <taxon>Folsomia</taxon>
    </lineage>
</organism>
<dbReference type="GO" id="GO:0016491">
    <property type="term" value="F:oxidoreductase activity"/>
    <property type="evidence" value="ECO:0007669"/>
    <property type="project" value="InterPro"/>
</dbReference>
<gene>
    <name evidence="2" type="ORF">Fcan01_00250</name>
</gene>
<dbReference type="Pfam" id="PF08031">
    <property type="entry name" value="BBE"/>
    <property type="match status" value="1"/>
</dbReference>
<dbReference type="EMBL" id="LNIX01000001">
    <property type="protein sequence ID" value="OXA64869.1"/>
    <property type="molecule type" value="Genomic_DNA"/>
</dbReference>
<evidence type="ECO:0000259" key="1">
    <source>
        <dbReference type="Pfam" id="PF08031"/>
    </source>
</evidence>
<dbReference type="Proteomes" id="UP000198287">
    <property type="component" value="Unassembled WGS sequence"/>
</dbReference>
<reference evidence="2 3" key="1">
    <citation type="submission" date="2015-12" db="EMBL/GenBank/DDBJ databases">
        <title>The genome of Folsomia candida.</title>
        <authorList>
            <person name="Faddeeva A."/>
            <person name="Derks M.F."/>
            <person name="Anvar Y."/>
            <person name="Smit S."/>
            <person name="Van Straalen N."/>
            <person name="Roelofs D."/>
        </authorList>
    </citation>
    <scope>NUCLEOTIDE SEQUENCE [LARGE SCALE GENOMIC DNA]</scope>
    <source>
        <strain evidence="2 3">VU population</strain>
        <tissue evidence="2">Whole body</tissue>
    </source>
</reference>
<evidence type="ECO:0000313" key="2">
    <source>
        <dbReference type="EMBL" id="OXA64869.1"/>
    </source>
</evidence>
<protein>
    <recommendedName>
        <fullName evidence="1">Berberine/berberine-like domain-containing protein</fullName>
    </recommendedName>
</protein>
<dbReference type="GO" id="GO:0050660">
    <property type="term" value="F:flavin adenine dinucleotide binding"/>
    <property type="evidence" value="ECO:0007669"/>
    <property type="project" value="InterPro"/>
</dbReference>
<sequence>MTYQSYPDLEEVNHFERNYVENFDRLVACKRDWDPYNYFNSTCKSASIKYKIETSLIEQYILKVPPYRHIGGLTTSDHRDLRPPAKLVTSDLHERTTKELEALLEIRLKKYESAGKQIDKVLEIASKGVSTAAKAAKVFSLAKIYRFLYINRDICTISWLTAAMCAEKELRGVLVGVVRPQLNKGLAAIGLKLGARTFMVGLGVVFMALDVKEIVDCWTKQPELCGQVEEICRSIQAKIDSHVELLRSIASYDDNDDDE</sequence>
<dbReference type="InterPro" id="IPR012951">
    <property type="entry name" value="BBE"/>
</dbReference>
<comment type="caution">
    <text evidence="2">The sequence shown here is derived from an EMBL/GenBank/DDBJ whole genome shotgun (WGS) entry which is preliminary data.</text>
</comment>
<feature type="domain" description="Berberine/berberine-like" evidence="1">
    <location>
        <begin position="3"/>
        <end position="41"/>
    </location>
</feature>
<evidence type="ECO:0000313" key="3">
    <source>
        <dbReference type="Proteomes" id="UP000198287"/>
    </source>
</evidence>
<proteinExistence type="predicted"/>
<dbReference type="AlphaFoldDB" id="A0A226F500"/>